<dbReference type="HAMAP" id="MF_02128">
    <property type="entry name" value="TMP_kinase"/>
    <property type="match status" value="1"/>
</dbReference>
<dbReference type="SUPFAM" id="SSF55326">
    <property type="entry name" value="PurM N-terminal domain-like"/>
    <property type="match status" value="1"/>
</dbReference>
<dbReference type="PANTHER" id="PTHR30270:SF0">
    <property type="entry name" value="THIAMINE-MONOPHOSPHATE KINASE"/>
    <property type="match status" value="1"/>
</dbReference>
<accession>A0A7V5LZQ7</accession>
<dbReference type="InterPro" id="IPR036676">
    <property type="entry name" value="PurM-like_C_sf"/>
</dbReference>
<dbReference type="GO" id="GO:0009030">
    <property type="term" value="F:thiamine-phosphate kinase activity"/>
    <property type="evidence" value="ECO:0007669"/>
    <property type="project" value="UniProtKB-EC"/>
</dbReference>
<dbReference type="PIRSF" id="PIRSF005303">
    <property type="entry name" value="Thiam_monoph_kin"/>
    <property type="match status" value="1"/>
</dbReference>
<comment type="caution">
    <text evidence="3">The sequence shown here is derived from an EMBL/GenBank/DDBJ whole genome shotgun (WGS) entry which is preliminary data.</text>
</comment>
<organism evidence="3">
    <name type="scientific">Aerophobetes bacterium</name>
    <dbReference type="NCBI Taxonomy" id="2030807"/>
    <lineage>
        <taxon>Bacteria</taxon>
        <taxon>Candidatus Aerophobota</taxon>
    </lineage>
</organism>
<dbReference type="EMBL" id="DRTT01000058">
    <property type="protein sequence ID" value="HHF98222.1"/>
    <property type="molecule type" value="Genomic_DNA"/>
</dbReference>
<proteinExistence type="inferred from homology"/>
<evidence type="ECO:0000259" key="2">
    <source>
        <dbReference type="Pfam" id="PF02769"/>
    </source>
</evidence>
<sequence length="291" mass="32404">MDIGEFELIRWIRSLTFSLPKKSIVGIGDDASVIEGGEDFYYLFTTDTLVEDVHFRWEFTSPYQVGWKALAVNVSDIAAMGGWPEFSLVTLGIPKNFSFSFVKEIYSGIFDLSGKVGVEISGGDIVSSQIFFITLSLLGKVEKDKVILRKGARIGDNVYVTGKLGSAACALFFLSRKAHYKGKFPFIKRLLSPLPRLNEARKIAQEKIATSMIDISDGLLLDLSHILEESKVGAEIWQEKIPVDEDVKEICLEEGKSFLDFALGGGEDYELLFTSPFEIEKGEKLPFTVTK</sequence>
<keyword evidence="3" id="KW-0808">Transferase</keyword>
<dbReference type="InterPro" id="IPR016188">
    <property type="entry name" value="PurM-like_N"/>
</dbReference>
<dbReference type="GO" id="GO:0009228">
    <property type="term" value="P:thiamine biosynthetic process"/>
    <property type="evidence" value="ECO:0007669"/>
    <property type="project" value="InterPro"/>
</dbReference>
<dbReference type="Gene3D" id="3.30.1330.10">
    <property type="entry name" value="PurM-like, N-terminal domain"/>
    <property type="match status" value="1"/>
</dbReference>
<dbReference type="InterPro" id="IPR006283">
    <property type="entry name" value="ThiL-like"/>
</dbReference>
<dbReference type="Gene3D" id="3.90.650.10">
    <property type="entry name" value="PurM-like C-terminal domain"/>
    <property type="match status" value="1"/>
</dbReference>
<dbReference type="Pfam" id="PF00586">
    <property type="entry name" value="AIRS"/>
    <property type="match status" value="1"/>
</dbReference>
<dbReference type="Pfam" id="PF02769">
    <property type="entry name" value="AIRS_C"/>
    <property type="match status" value="1"/>
</dbReference>
<feature type="domain" description="PurM-like N-terminal" evidence="1">
    <location>
        <begin position="28"/>
        <end position="141"/>
    </location>
</feature>
<dbReference type="InterPro" id="IPR010918">
    <property type="entry name" value="PurM-like_C_dom"/>
</dbReference>
<dbReference type="PANTHER" id="PTHR30270">
    <property type="entry name" value="THIAMINE-MONOPHOSPHATE KINASE"/>
    <property type="match status" value="1"/>
</dbReference>
<gene>
    <name evidence="3" type="primary">thiL</name>
    <name evidence="3" type="ORF">ENL39_01890</name>
</gene>
<keyword evidence="3" id="KW-0418">Kinase</keyword>
<dbReference type="SUPFAM" id="SSF56042">
    <property type="entry name" value="PurM C-terminal domain-like"/>
    <property type="match status" value="1"/>
</dbReference>
<dbReference type="CDD" id="cd02194">
    <property type="entry name" value="ThiL"/>
    <property type="match status" value="1"/>
</dbReference>
<dbReference type="EC" id="2.7.4.16" evidence="3"/>
<reference evidence="3" key="1">
    <citation type="journal article" date="2020" name="mSystems">
        <title>Genome- and Community-Level Interaction Insights into Carbon Utilization and Element Cycling Functions of Hydrothermarchaeota in Hydrothermal Sediment.</title>
        <authorList>
            <person name="Zhou Z."/>
            <person name="Liu Y."/>
            <person name="Xu W."/>
            <person name="Pan J."/>
            <person name="Luo Z.H."/>
            <person name="Li M."/>
        </authorList>
    </citation>
    <scope>NUCLEOTIDE SEQUENCE [LARGE SCALE GENOMIC DNA]</scope>
    <source>
        <strain evidence="3">HyVt-92</strain>
    </source>
</reference>
<dbReference type="NCBIfam" id="TIGR01379">
    <property type="entry name" value="thiL"/>
    <property type="match status" value="1"/>
</dbReference>
<feature type="non-terminal residue" evidence="3">
    <location>
        <position position="291"/>
    </location>
</feature>
<name>A0A7V5LZQ7_UNCAE</name>
<evidence type="ECO:0000259" key="1">
    <source>
        <dbReference type="Pfam" id="PF00586"/>
    </source>
</evidence>
<evidence type="ECO:0000313" key="3">
    <source>
        <dbReference type="EMBL" id="HHF98222.1"/>
    </source>
</evidence>
<protein>
    <submittedName>
        <fullName evidence="3">Thiamine-phosphate kinase</fullName>
        <ecNumber evidence="3">2.7.4.16</ecNumber>
    </submittedName>
</protein>
<dbReference type="InterPro" id="IPR036921">
    <property type="entry name" value="PurM-like_N_sf"/>
</dbReference>
<dbReference type="AlphaFoldDB" id="A0A7V5LZQ7"/>
<dbReference type="Proteomes" id="UP000886070">
    <property type="component" value="Unassembled WGS sequence"/>
</dbReference>
<feature type="domain" description="PurM-like C-terminal" evidence="2">
    <location>
        <begin position="154"/>
        <end position="247"/>
    </location>
</feature>